<dbReference type="GO" id="GO:0016149">
    <property type="term" value="F:translation release factor activity, codon specific"/>
    <property type="evidence" value="ECO:0007669"/>
    <property type="project" value="UniProtKB-UniRule"/>
</dbReference>
<keyword evidence="4" id="KW-0963">Cytoplasm</keyword>
<gene>
    <name evidence="4" type="primary">prfB</name>
    <name evidence="8" type="ORF">CIW82_04595</name>
</gene>
<comment type="subcellular location">
    <subcellularLocation>
        <location evidence="4">Cytoplasm</location>
    </subcellularLocation>
</comment>
<dbReference type="PANTHER" id="PTHR43116:SF3">
    <property type="entry name" value="CLASS I PEPTIDE CHAIN RELEASE FACTOR"/>
    <property type="match status" value="1"/>
</dbReference>
<accession>A0A291PFB3</accession>
<dbReference type="FunFam" id="3.30.160.20:FF:000010">
    <property type="entry name" value="Peptide chain release factor 2"/>
    <property type="match status" value="1"/>
</dbReference>
<dbReference type="GO" id="GO:0005737">
    <property type="term" value="C:cytoplasm"/>
    <property type="evidence" value="ECO:0007669"/>
    <property type="project" value="UniProtKB-SubCell"/>
</dbReference>
<dbReference type="PROSITE" id="PS00745">
    <property type="entry name" value="RF_PROK_I"/>
    <property type="match status" value="1"/>
</dbReference>
<dbReference type="PANTHER" id="PTHR43116">
    <property type="entry name" value="PEPTIDE CHAIN RELEASE FACTOR 2"/>
    <property type="match status" value="1"/>
</dbReference>
<dbReference type="SMART" id="SM00937">
    <property type="entry name" value="PCRF"/>
    <property type="match status" value="1"/>
</dbReference>
<evidence type="ECO:0000256" key="4">
    <source>
        <dbReference type="HAMAP-Rule" id="MF_00094"/>
    </source>
</evidence>
<organism evidence="8 9">
    <name type="scientific">Acetobacter tropicalis</name>
    <dbReference type="NCBI Taxonomy" id="104102"/>
    <lineage>
        <taxon>Bacteria</taxon>
        <taxon>Pseudomonadati</taxon>
        <taxon>Pseudomonadota</taxon>
        <taxon>Alphaproteobacteria</taxon>
        <taxon>Acetobacterales</taxon>
        <taxon>Acetobacteraceae</taxon>
        <taxon>Acetobacter</taxon>
    </lineage>
</organism>
<evidence type="ECO:0000313" key="9">
    <source>
        <dbReference type="Proteomes" id="UP000220394"/>
    </source>
</evidence>
<dbReference type="SUPFAM" id="SSF75620">
    <property type="entry name" value="Release factor"/>
    <property type="match status" value="1"/>
</dbReference>
<dbReference type="KEGG" id="ato:CIW82_04595"/>
<dbReference type="HAMAP" id="MF_00094">
    <property type="entry name" value="Rel_fac_2"/>
    <property type="match status" value="1"/>
</dbReference>
<dbReference type="EMBL" id="CP022699">
    <property type="protein sequence ID" value="ATJ90078.1"/>
    <property type="molecule type" value="Genomic_DNA"/>
</dbReference>
<evidence type="ECO:0000256" key="2">
    <source>
        <dbReference type="ARBA" id="ARBA00022481"/>
    </source>
</evidence>
<evidence type="ECO:0000259" key="7">
    <source>
        <dbReference type="PROSITE" id="PS00745"/>
    </source>
</evidence>
<comment type="function">
    <text evidence="4">Peptide chain release factor 2 directs the termination of translation in response to the peptide chain termination codons UGA and UAA.</text>
</comment>
<dbReference type="InterPro" id="IPR004374">
    <property type="entry name" value="PrfB"/>
</dbReference>
<evidence type="ECO:0000256" key="5">
    <source>
        <dbReference type="NCBIfam" id="TIGR00020"/>
    </source>
</evidence>
<dbReference type="AlphaFoldDB" id="A0A291PFB3"/>
<dbReference type="Gene3D" id="3.30.160.20">
    <property type="match status" value="1"/>
</dbReference>
<feature type="modified residue" description="N5-methylglutamine" evidence="4">
    <location>
        <position position="229"/>
    </location>
</feature>
<dbReference type="InterPro" id="IPR045853">
    <property type="entry name" value="Pep_chain_release_fac_I_sf"/>
</dbReference>
<reference evidence="8 9" key="1">
    <citation type="submission" date="2017-08" db="EMBL/GenBank/DDBJ databases">
        <title>Complete Genome Sequence of Acetobacter tropicalis Oregon-R-modENCODE STRAIN BDGP1, an acetic acid bacterium isolated from Drosophila melanogaster gut.</title>
        <authorList>
            <person name="Wan K.H."/>
            <person name="Yu C."/>
            <person name="Park S."/>
            <person name="Hammonds A.S."/>
            <person name="Booth B.W."/>
            <person name="Celniker S.E."/>
        </authorList>
    </citation>
    <scope>NUCLEOTIDE SEQUENCE [LARGE SCALE GENOMIC DNA]</scope>
    <source>
        <strain evidence="8 9">BDGP1</strain>
    </source>
</reference>
<dbReference type="InterPro" id="IPR000352">
    <property type="entry name" value="Pep_chain_release_fac_I"/>
</dbReference>
<name>A0A291PFB3_9PROT</name>
<dbReference type="NCBIfam" id="TIGR00020">
    <property type="entry name" value="prfB"/>
    <property type="match status" value="1"/>
</dbReference>
<comment type="similarity">
    <text evidence="1 4">Belongs to the prokaryotic/mitochondrial release factor family.</text>
</comment>
<sequence>MFNWDVAQARLAELNNQAEDPDLWNDPEAAQKLMRERTLLAGQVEGVLALENSVQDTCELVELAEAEGDAEVVQEAISTLKQLAEEAKRRETESLLSGEADSNDCYLEVNAGAGGTEAQDWAEMMLRMYTRWAEAHGYKVTLMESSEGEQAGLKSATILVSGPNAYGWLKTEAGVHRLVRISPFDAAARRQTSFASVWVYPVIDDSIEIEVNDSDLKVDTFRASGAGGQHVNKTDSAIRITHIPTGIVVACQTDRSQHRNRATAMQMLRARLYEAELQKREAAAAATEAAKTDIGWGHQIRSYVLAPYQMVKDLRTGVETGNPDAVLDGALDDFMAAALAARVGATRSEASASAQ</sequence>
<dbReference type="Gene3D" id="1.20.58.410">
    <property type="entry name" value="Release factor"/>
    <property type="match status" value="1"/>
</dbReference>
<evidence type="ECO:0000313" key="8">
    <source>
        <dbReference type="EMBL" id="ATJ90078.1"/>
    </source>
</evidence>
<evidence type="ECO:0000256" key="1">
    <source>
        <dbReference type="ARBA" id="ARBA00010835"/>
    </source>
</evidence>
<keyword evidence="3 4" id="KW-0648">Protein biosynthesis</keyword>
<feature type="domain" description="Prokaryotic-type class I peptide chain release factors" evidence="7">
    <location>
        <begin position="222"/>
        <end position="238"/>
    </location>
</feature>
<dbReference type="Pfam" id="PF00472">
    <property type="entry name" value="RF-1"/>
    <property type="match status" value="1"/>
</dbReference>
<proteinExistence type="inferred from homology"/>
<feature type="coiled-coil region" evidence="6">
    <location>
        <begin position="63"/>
        <end position="93"/>
    </location>
</feature>
<evidence type="ECO:0000256" key="3">
    <source>
        <dbReference type="ARBA" id="ARBA00022917"/>
    </source>
</evidence>
<dbReference type="Pfam" id="PF03462">
    <property type="entry name" value="PCRF"/>
    <property type="match status" value="1"/>
</dbReference>
<dbReference type="Proteomes" id="UP000220394">
    <property type="component" value="Chromosome"/>
</dbReference>
<dbReference type="InterPro" id="IPR005139">
    <property type="entry name" value="PCRF"/>
</dbReference>
<keyword evidence="2 4" id="KW-0488">Methylation</keyword>
<protein>
    <recommendedName>
        <fullName evidence="4 5">Peptide chain release factor 2</fullName>
        <shortName evidence="4">RF-2</shortName>
    </recommendedName>
</protein>
<keyword evidence="6" id="KW-0175">Coiled coil</keyword>
<evidence type="ECO:0000256" key="6">
    <source>
        <dbReference type="SAM" id="Coils"/>
    </source>
</evidence>
<dbReference type="Gene3D" id="3.30.70.1660">
    <property type="match status" value="1"/>
</dbReference>
<comment type="PTM">
    <text evidence="4">Methylated by PrmC. Methylation increases the termination efficiency of RF2.</text>
</comment>